<sequence length="190" mass="21992">MFVEDELNLQLFGSSEVLPVEVFEWKDPETQKVFQIPLKIKTGSEEIDMKVVIGHLNSGIRKVVTREVRAKAESKVKELKAILAEKEIFESDLTEKAKGFEKEVHRLADLYRETKIEKDILEAMLFFMRNDAEERVNEFKSKSSSLLKEEDGFYKTVVKLKEMKQEFSAKEAVEYCFADISVKGIENTDQ</sequence>
<accession>A0A4R9M488</accession>
<dbReference type="EMBL" id="RQHW01000007">
    <property type="protein sequence ID" value="TGN20791.1"/>
    <property type="molecule type" value="Genomic_DNA"/>
</dbReference>
<protein>
    <submittedName>
        <fullName evidence="1">Uncharacterized protein</fullName>
    </submittedName>
</protein>
<evidence type="ECO:0000313" key="1">
    <source>
        <dbReference type="EMBL" id="TGN20791.1"/>
    </source>
</evidence>
<evidence type="ECO:0000313" key="2">
    <source>
        <dbReference type="Proteomes" id="UP000298058"/>
    </source>
</evidence>
<dbReference type="Proteomes" id="UP000298058">
    <property type="component" value="Unassembled WGS sequence"/>
</dbReference>
<proteinExistence type="predicted"/>
<comment type="caution">
    <text evidence="1">The sequence shown here is derived from an EMBL/GenBank/DDBJ whole genome shotgun (WGS) entry which is preliminary data.</text>
</comment>
<name>A0A4R9M488_9LEPT</name>
<dbReference type="RefSeq" id="WP_135758826.1">
    <property type="nucleotide sequence ID" value="NZ_RQHW01000007.1"/>
</dbReference>
<dbReference type="CDD" id="cd00945">
    <property type="entry name" value="Aldolase_Class_I"/>
    <property type="match status" value="1"/>
</dbReference>
<keyword evidence="2" id="KW-1185">Reference proteome</keyword>
<reference evidence="1" key="1">
    <citation type="journal article" date="2019" name="PLoS Negl. Trop. Dis.">
        <title>Revisiting the worldwide diversity of Leptospira species in the environment.</title>
        <authorList>
            <person name="Vincent A.T."/>
            <person name="Schiettekatte O."/>
            <person name="Bourhy P."/>
            <person name="Veyrier F.J."/>
            <person name="Picardeau M."/>
        </authorList>
    </citation>
    <scope>NUCLEOTIDE SEQUENCE [LARGE SCALE GENOMIC DNA]</scope>
    <source>
        <strain evidence="1">201300427</strain>
    </source>
</reference>
<dbReference type="AlphaFoldDB" id="A0A4R9M488"/>
<gene>
    <name evidence="1" type="ORF">EHS15_01780</name>
</gene>
<organism evidence="1 2">
    <name type="scientific">Leptospira idonii</name>
    <dbReference type="NCBI Taxonomy" id="1193500"/>
    <lineage>
        <taxon>Bacteria</taxon>
        <taxon>Pseudomonadati</taxon>
        <taxon>Spirochaetota</taxon>
        <taxon>Spirochaetia</taxon>
        <taxon>Leptospirales</taxon>
        <taxon>Leptospiraceae</taxon>
        <taxon>Leptospira</taxon>
    </lineage>
</organism>